<dbReference type="GO" id="GO:0016705">
    <property type="term" value="F:oxidoreductase activity, acting on paired donors, with incorporation or reduction of molecular oxygen"/>
    <property type="evidence" value="ECO:0007669"/>
    <property type="project" value="InterPro"/>
</dbReference>
<gene>
    <name evidence="3" type="ORF">B0I33_101613</name>
</gene>
<protein>
    <submittedName>
        <fullName evidence="3">Cytochrome P450</fullName>
    </submittedName>
</protein>
<dbReference type="OrthoDB" id="3209493at2"/>
<keyword evidence="2" id="KW-0479">Metal-binding</keyword>
<comment type="similarity">
    <text evidence="1 2">Belongs to the cytochrome P450 family.</text>
</comment>
<dbReference type="Proteomes" id="UP000238362">
    <property type="component" value="Unassembled WGS sequence"/>
</dbReference>
<dbReference type="PANTHER" id="PTHR46696">
    <property type="entry name" value="P450, PUTATIVE (EUROFUNG)-RELATED"/>
    <property type="match status" value="1"/>
</dbReference>
<dbReference type="EMBL" id="PVNH01000001">
    <property type="protein sequence ID" value="PRX51459.1"/>
    <property type="molecule type" value="Genomic_DNA"/>
</dbReference>
<dbReference type="GO" id="GO:0004497">
    <property type="term" value="F:monooxygenase activity"/>
    <property type="evidence" value="ECO:0007669"/>
    <property type="project" value="UniProtKB-KW"/>
</dbReference>
<dbReference type="InterPro" id="IPR017972">
    <property type="entry name" value="Cyt_P450_CS"/>
</dbReference>
<sequence>MGARVARAGDVVGAVRGDGTEESAEAVETVALARGFDHQDPAVAGEIHDILGRFRRHCPVAFSEAYGGMHVVTRYADIRQVAQRGETFSSAVDLGAVVVVPEIAGVRAPLFELDLAEHTGWRRHLQRFFTPAAAARHEPYIRRVSREAVARIAPRGRADLVAEYAAVVPLLVVGELLGVPEPQRPRLAELARGLTTASGAEEAARVGRDYAEFLLGQIRDRRGRAGGDLLTSVVNTEINGRAATEPELLKFVFLMIAAGNLTTTDQLASALLVLAEEEGLRRRVAAAPELIGDLVEECVRHESAVAATGRAVVADTELGGVPLAAGDRVLITWGSGNRDEEHFPDGGEFRLGRSRPRKPHVGWGAGAHRCLGMHLARVELRVLLEELLAAIPEFRLEPGAAPERTYGVIRGVRSLPVTWPVPG</sequence>
<evidence type="ECO:0000256" key="2">
    <source>
        <dbReference type="RuleBase" id="RU000461"/>
    </source>
</evidence>
<keyword evidence="2" id="KW-0349">Heme</keyword>
<dbReference type="InterPro" id="IPR036396">
    <property type="entry name" value="Cyt_P450_sf"/>
</dbReference>
<comment type="caution">
    <text evidence="3">The sequence shown here is derived from an EMBL/GenBank/DDBJ whole genome shotgun (WGS) entry which is preliminary data.</text>
</comment>
<dbReference type="Pfam" id="PF00067">
    <property type="entry name" value="p450"/>
    <property type="match status" value="1"/>
</dbReference>
<dbReference type="InterPro" id="IPR002397">
    <property type="entry name" value="Cyt_P450_B"/>
</dbReference>
<proteinExistence type="inferred from homology"/>
<dbReference type="AlphaFoldDB" id="A0A2T0M435"/>
<evidence type="ECO:0000256" key="1">
    <source>
        <dbReference type="ARBA" id="ARBA00010617"/>
    </source>
</evidence>
<dbReference type="PROSITE" id="PS00086">
    <property type="entry name" value="CYTOCHROME_P450"/>
    <property type="match status" value="1"/>
</dbReference>
<keyword evidence="4" id="KW-1185">Reference proteome</keyword>
<dbReference type="InterPro" id="IPR001128">
    <property type="entry name" value="Cyt_P450"/>
</dbReference>
<name>A0A2T0M435_9PSEU</name>
<dbReference type="SUPFAM" id="SSF48264">
    <property type="entry name" value="Cytochrome P450"/>
    <property type="match status" value="1"/>
</dbReference>
<evidence type="ECO:0000313" key="4">
    <source>
        <dbReference type="Proteomes" id="UP000238362"/>
    </source>
</evidence>
<dbReference type="GO" id="GO:0005506">
    <property type="term" value="F:iron ion binding"/>
    <property type="evidence" value="ECO:0007669"/>
    <property type="project" value="InterPro"/>
</dbReference>
<keyword evidence="2" id="KW-0560">Oxidoreductase</keyword>
<organism evidence="3 4">
    <name type="scientific">Prauserella shujinwangii</name>
    <dbReference type="NCBI Taxonomy" id="1453103"/>
    <lineage>
        <taxon>Bacteria</taxon>
        <taxon>Bacillati</taxon>
        <taxon>Actinomycetota</taxon>
        <taxon>Actinomycetes</taxon>
        <taxon>Pseudonocardiales</taxon>
        <taxon>Pseudonocardiaceae</taxon>
        <taxon>Prauserella</taxon>
    </lineage>
</organism>
<dbReference type="PANTHER" id="PTHR46696:SF6">
    <property type="entry name" value="P450, PUTATIVE (EUROFUNG)-RELATED"/>
    <property type="match status" value="1"/>
</dbReference>
<dbReference type="GO" id="GO:0020037">
    <property type="term" value="F:heme binding"/>
    <property type="evidence" value="ECO:0007669"/>
    <property type="project" value="InterPro"/>
</dbReference>
<accession>A0A2T0M435</accession>
<dbReference type="PRINTS" id="PR00359">
    <property type="entry name" value="BP450"/>
</dbReference>
<keyword evidence="2" id="KW-0503">Monooxygenase</keyword>
<dbReference type="Gene3D" id="1.10.630.10">
    <property type="entry name" value="Cytochrome P450"/>
    <property type="match status" value="1"/>
</dbReference>
<reference evidence="3 4" key="1">
    <citation type="submission" date="2018-03" db="EMBL/GenBank/DDBJ databases">
        <title>Genomic Encyclopedia of Type Strains, Phase III (KMG-III): the genomes of soil and plant-associated and newly described type strains.</title>
        <authorList>
            <person name="Whitman W."/>
        </authorList>
    </citation>
    <scope>NUCLEOTIDE SEQUENCE [LARGE SCALE GENOMIC DNA]</scope>
    <source>
        <strain evidence="3 4">CGMCC 4.7125</strain>
    </source>
</reference>
<evidence type="ECO:0000313" key="3">
    <source>
        <dbReference type="EMBL" id="PRX51459.1"/>
    </source>
</evidence>
<keyword evidence="2" id="KW-0408">Iron</keyword>